<accession>A0AC35THK5</accession>
<dbReference type="WBParaSite" id="RSKR_0000066500.1">
    <property type="protein sequence ID" value="RSKR_0000066500.1"/>
    <property type="gene ID" value="RSKR_0000066500"/>
</dbReference>
<dbReference type="Proteomes" id="UP000095286">
    <property type="component" value="Unplaced"/>
</dbReference>
<evidence type="ECO:0000313" key="1">
    <source>
        <dbReference type="Proteomes" id="UP000095286"/>
    </source>
</evidence>
<reference evidence="2" key="1">
    <citation type="submission" date="2016-11" db="UniProtKB">
        <authorList>
            <consortium name="WormBaseParasite"/>
        </authorList>
    </citation>
    <scope>IDENTIFICATION</scope>
    <source>
        <strain evidence="2">KR3021</strain>
    </source>
</reference>
<sequence length="431" mass="49257">MNFKNNSNNSNGKQLGECSVCHAPDSASYHFKGLVCPSCNSFFRRTVSLKCNYQCAHDKKCQIYYSLRMLCKSCRFQKCLNANMDASCVQKPRGKYSNSNKNATDPNKSSVSPSLDGSERSKKNIYDALRINSISSVESNFSDVLDNISFQIKKKLTCEEFLNTFVNMEIMSEKRKKIIQGANPLSALTHSGLNYEIDKSVELRGFTFQGFNSVVRCITLLTFDYVISMPYYDEFSDADKFAIFRYTFFVFCILDSSFLTMKTKYHERGLFVCFDGACTSVYDDSYGWESEGVTKKEDKIKLMQPMITGWFDKIVIPMAELDMKTWEFAAFKSLAIWDLCKSELSAEGKKLAREFQSALITGLSKQYKTEDDKASRIGKMILNLTGLHEVTKITVETYFHLDVFNLVEVDVVIKQLLFGQIMTEENKEENK</sequence>
<organism evidence="1 2">
    <name type="scientific">Rhabditophanes sp. KR3021</name>
    <dbReference type="NCBI Taxonomy" id="114890"/>
    <lineage>
        <taxon>Eukaryota</taxon>
        <taxon>Metazoa</taxon>
        <taxon>Ecdysozoa</taxon>
        <taxon>Nematoda</taxon>
        <taxon>Chromadorea</taxon>
        <taxon>Rhabditida</taxon>
        <taxon>Tylenchina</taxon>
        <taxon>Panagrolaimomorpha</taxon>
        <taxon>Strongyloidoidea</taxon>
        <taxon>Alloionematidae</taxon>
        <taxon>Rhabditophanes</taxon>
    </lineage>
</organism>
<protein>
    <submittedName>
        <fullName evidence="2">Nuclear receptor domain-containing protein</fullName>
    </submittedName>
</protein>
<name>A0AC35THK5_9BILA</name>
<proteinExistence type="predicted"/>
<evidence type="ECO:0000313" key="2">
    <source>
        <dbReference type="WBParaSite" id="RSKR_0000066500.1"/>
    </source>
</evidence>